<keyword evidence="11" id="KW-0238">DNA-binding</keyword>
<dbReference type="InterPro" id="IPR019760">
    <property type="entry name" value="DNA-dir_DNA_pol_A_CS"/>
</dbReference>
<evidence type="ECO:0000256" key="9">
    <source>
        <dbReference type="ARBA" id="ARBA00022842"/>
    </source>
</evidence>
<protein>
    <recommendedName>
        <fullName evidence="5">DNA polymerase subunit gamma-1</fullName>
        <ecNumber evidence="4">2.7.7.7</ecNumber>
    </recommendedName>
    <alternativeName>
        <fullName evidence="14">Mitochondrial DNA polymerase catalytic subunit</fullName>
    </alternativeName>
</protein>
<evidence type="ECO:0000256" key="1">
    <source>
        <dbReference type="ARBA" id="ARBA00001946"/>
    </source>
</evidence>
<comment type="cofactor">
    <cofactor evidence="1">
        <name>Mg(2+)</name>
        <dbReference type="ChEBI" id="CHEBI:18420"/>
    </cofactor>
</comment>
<dbReference type="Gene3D" id="3.30.420.390">
    <property type="match status" value="2"/>
</dbReference>
<dbReference type="EMBL" id="GDRN01075169">
    <property type="protein sequence ID" value="JAI63102.1"/>
    <property type="molecule type" value="Transcribed_RNA"/>
</dbReference>
<keyword evidence="13" id="KW-1135">Mitochondrion nucleoid</keyword>
<keyword evidence="12" id="KW-0496">Mitochondrion</keyword>
<evidence type="ECO:0000256" key="5">
    <source>
        <dbReference type="ARBA" id="ARBA00015350"/>
    </source>
</evidence>
<name>A0A0P4WNW3_SCYOL</name>
<dbReference type="PANTHER" id="PTHR10267:SF0">
    <property type="entry name" value="DNA POLYMERASE SUBUNIT GAMMA-1"/>
    <property type="match status" value="1"/>
</dbReference>
<dbReference type="SUPFAM" id="SSF56672">
    <property type="entry name" value="DNA/RNA polymerases"/>
    <property type="match status" value="1"/>
</dbReference>
<dbReference type="FunFam" id="3.30.420.390:FF:000002">
    <property type="entry name" value="DNA polymerase gamma, catalytic subunit"/>
    <property type="match status" value="1"/>
</dbReference>
<evidence type="ECO:0000256" key="8">
    <source>
        <dbReference type="ARBA" id="ARBA00022705"/>
    </source>
</evidence>
<comment type="subcellular location">
    <subcellularLocation>
        <location evidence="2">Mitochondrion matrix</location>
        <location evidence="2">Mitochondrion nucleoid</location>
    </subcellularLocation>
</comment>
<dbReference type="Pfam" id="PF18136">
    <property type="entry name" value="DNApol_Exo"/>
    <property type="match status" value="1"/>
</dbReference>
<dbReference type="Gene3D" id="3.30.70.370">
    <property type="match status" value="1"/>
</dbReference>
<proteinExistence type="inferred from homology"/>
<dbReference type="GO" id="GO:0006264">
    <property type="term" value="P:mitochondrial DNA replication"/>
    <property type="evidence" value="ECO:0007669"/>
    <property type="project" value="TreeGrafter"/>
</dbReference>
<dbReference type="GO" id="GO:0042645">
    <property type="term" value="C:mitochondrial nucleoid"/>
    <property type="evidence" value="ECO:0007669"/>
    <property type="project" value="UniProtKB-SubCell"/>
</dbReference>
<dbReference type="InterPro" id="IPR041336">
    <property type="entry name" value="DNApol_Exo"/>
</dbReference>
<dbReference type="FunFam" id="1.10.150.20:FF:000024">
    <property type="entry name" value="DNA polymerase gamma, catalytic subunit"/>
    <property type="match status" value="1"/>
</dbReference>
<keyword evidence="10" id="KW-0239">DNA-directed DNA polymerase</keyword>
<evidence type="ECO:0000256" key="13">
    <source>
        <dbReference type="ARBA" id="ARBA00023271"/>
    </source>
</evidence>
<evidence type="ECO:0000256" key="11">
    <source>
        <dbReference type="ARBA" id="ARBA00023125"/>
    </source>
</evidence>
<dbReference type="GO" id="GO:0003677">
    <property type="term" value="F:DNA binding"/>
    <property type="evidence" value="ECO:0007669"/>
    <property type="project" value="UniProtKB-KW"/>
</dbReference>
<keyword evidence="8" id="KW-0235">DNA replication</keyword>
<keyword evidence="6" id="KW-0808">Transferase</keyword>
<evidence type="ECO:0000256" key="2">
    <source>
        <dbReference type="ARBA" id="ARBA00004436"/>
    </source>
</evidence>
<dbReference type="SMART" id="SM00482">
    <property type="entry name" value="POLAc"/>
    <property type="match status" value="1"/>
</dbReference>
<dbReference type="InterPro" id="IPR002297">
    <property type="entry name" value="DNA-dir_DNA_pol_A_mt"/>
</dbReference>
<dbReference type="InterPro" id="IPR001098">
    <property type="entry name" value="DNA-dir_DNA_pol_A_palm_dom"/>
</dbReference>
<dbReference type="SUPFAM" id="SSF53098">
    <property type="entry name" value="Ribonuclease H-like"/>
    <property type="match status" value="1"/>
</dbReference>
<dbReference type="GO" id="GO:0005760">
    <property type="term" value="C:gamma DNA polymerase complex"/>
    <property type="evidence" value="ECO:0007669"/>
    <property type="project" value="InterPro"/>
</dbReference>
<accession>A0A0P4WNW3</accession>
<sequence length="1328" mass="151707">MLNTKKLSWLYHLEHHHPWVFSQVRLPLSYCKLNYIIQRYKSSKVVKSIQQAKKISIVKPMAKNVDKVINKVVKRPQENHNSSRILRKNSPVLLEKKFPESPIETETQNTIKEESDHVPKIEIVSLNDVIEKVIGKIYHKSHGSLSSQITDSNFDKCTGKIDHGTEKAHKVKIIKNNKVGNDKKIGASKRKIFFFDKEINIEQDDLLDYDNHHHKGNHDISKNTNGSLSAEHVSLSVVKQDVNSSAGTIMDMNIGLDKTEALQNIRRNSLGIQMLSKAIFDQLFKEASEKDSQNAENLERAKEHLQAHGLWGKTSSFMADVDFKLPKLESNDLDQHFRVIAEDQCFHYKQLLNMLIGEDLPSPPNHWEFTPGWTRYNLDGSCSPVDYPECSALVFDVEVCIKEGNQPTLATAMSNKYWYSWCSEALTSPDHHIDRNEITMKELIPLESPKEVTLTNAHLPKSPRLVVGHNVSFDRLRVREQYLLKETALRFVDTMSLHIAVSGLVSEQRALLMKNKNEPKIKLPWMSVGCQNSLNDVYKFYCHPKKSLEKSTRDVFVDGNLNNIREDFQNLMAYCASDVSATHKVLVKLLPLFFERFPHPVTFSGMLEMGLTFLPVTQNWERYIEASEFHYNQIERMLNEELVKQVQASLGYLKEEKYKNDPWLWSLDWSQPKGKVKKLPGYPNWYRKLCARTGEREGTPEPENMSTSLQIVPKILKLTWDGFPLHYERKFGWGYLKPIYQSFKDIPQLEWDSYPLDANNAPVFPVKIFYDVFGRKTQDVNASEVIVCDESRDDWTQYFEELNCVSEDSRKRKRGISDEDDNLKNIGIPGVRFIPLPHKNGAGCRVGNPLAKDFLSKIEDNTLTSHVGDMAKLVLETSKSLSYWKNNRDRILSQMVVWSNHSSLPHVVTSSDGYTKDSKYGVILPMVISAGTITRRAVERTWMTASNAYTDRIGSELKAMVEAPPGYKFVGADVDSQELWIAALLGDAYFTGEHGATALGWMTLQGKKSDGTDMHSHTAHSAGISRDHAKVINYGRIYGAGLRFIQRLLKQYNPKLTDAETRRQAEHLFAVTKGEKGWYLNEAGENLASELGHHVIEKPLPRKKIMKILREAYENNYEATFSDIVENPPVWVGGSESHMFNCLEAIARCPEPKTPVLGARITRALEPQWVDDQFMMSRVNWVVQSSAVDYLHIMLVCMRWLFTKYSISGRFCISIHDEVRYLVAEEDCYRAALALQITNLLTRAYFATRLGFKDLPQSIAFFSGVDIDQVLRKEPHLDCVTPSNPQGLMKGYNIKPGTTLDIHAIMDKTDGKLAKLDLECCEEMIKTD</sequence>
<dbReference type="EMBL" id="GDRN01075168">
    <property type="protein sequence ID" value="JAI63103.1"/>
    <property type="molecule type" value="Transcribed_RNA"/>
</dbReference>
<dbReference type="InterPro" id="IPR012337">
    <property type="entry name" value="RNaseH-like_sf"/>
</dbReference>
<dbReference type="InterPro" id="IPR043502">
    <property type="entry name" value="DNA/RNA_pol_sf"/>
</dbReference>
<dbReference type="EMBL" id="GDRN01075173">
    <property type="protein sequence ID" value="JAI63099.1"/>
    <property type="molecule type" value="Transcribed_RNA"/>
</dbReference>
<evidence type="ECO:0000256" key="14">
    <source>
        <dbReference type="ARBA" id="ARBA00031966"/>
    </source>
</evidence>
<reference evidence="16" key="1">
    <citation type="submission" date="2015-09" db="EMBL/GenBank/DDBJ databases">
        <title>Scylla olivacea transcriptome.</title>
        <authorList>
            <person name="Ikhwanuddin M."/>
        </authorList>
    </citation>
    <scope>NUCLEOTIDE SEQUENCE</scope>
</reference>
<evidence type="ECO:0000256" key="10">
    <source>
        <dbReference type="ARBA" id="ARBA00022932"/>
    </source>
</evidence>
<evidence type="ECO:0000313" key="16">
    <source>
        <dbReference type="EMBL" id="JAI63099.1"/>
    </source>
</evidence>
<dbReference type="PROSITE" id="PS00447">
    <property type="entry name" value="DNA_POLYMERASE_A"/>
    <property type="match status" value="1"/>
</dbReference>
<dbReference type="Gene3D" id="1.10.150.20">
    <property type="entry name" value="5' to 3' exonuclease, C-terminal subdomain"/>
    <property type="match status" value="1"/>
</dbReference>
<dbReference type="GO" id="GO:0008408">
    <property type="term" value="F:3'-5' exonuclease activity"/>
    <property type="evidence" value="ECO:0007669"/>
    <property type="project" value="TreeGrafter"/>
</dbReference>
<evidence type="ECO:0000256" key="12">
    <source>
        <dbReference type="ARBA" id="ARBA00023128"/>
    </source>
</evidence>
<dbReference type="PRINTS" id="PR00867">
    <property type="entry name" value="DNAPOLG"/>
</dbReference>
<organism evidence="16">
    <name type="scientific">Scylla olivacea</name>
    <name type="common">Orange mud crab</name>
    <name type="synonym">Cancer olivacea</name>
    <dbReference type="NCBI Taxonomy" id="85551"/>
    <lineage>
        <taxon>Eukaryota</taxon>
        <taxon>Metazoa</taxon>
        <taxon>Ecdysozoa</taxon>
        <taxon>Arthropoda</taxon>
        <taxon>Crustacea</taxon>
        <taxon>Multicrustacea</taxon>
        <taxon>Malacostraca</taxon>
        <taxon>Eumalacostraca</taxon>
        <taxon>Eucarida</taxon>
        <taxon>Decapoda</taxon>
        <taxon>Pleocyemata</taxon>
        <taxon>Brachyura</taxon>
        <taxon>Eubrachyura</taxon>
        <taxon>Portunoidea</taxon>
        <taxon>Portunidae</taxon>
        <taxon>Portuninae</taxon>
        <taxon>Scylla</taxon>
    </lineage>
</organism>
<keyword evidence="7" id="KW-0548">Nucleotidyltransferase</keyword>
<evidence type="ECO:0000256" key="7">
    <source>
        <dbReference type="ARBA" id="ARBA00022695"/>
    </source>
</evidence>
<dbReference type="EMBL" id="GDRN01075171">
    <property type="protein sequence ID" value="JAI63101.1"/>
    <property type="molecule type" value="Transcribed_RNA"/>
</dbReference>
<keyword evidence="9" id="KW-0460">Magnesium</keyword>
<evidence type="ECO:0000256" key="6">
    <source>
        <dbReference type="ARBA" id="ARBA00022679"/>
    </source>
</evidence>
<evidence type="ECO:0000256" key="4">
    <source>
        <dbReference type="ARBA" id="ARBA00012417"/>
    </source>
</evidence>
<comment type="similarity">
    <text evidence="3">Belongs to the DNA polymerase type-A family.</text>
</comment>
<dbReference type="PANTHER" id="PTHR10267">
    <property type="entry name" value="DNA POLYMERASE SUBUNIT GAMMA-1"/>
    <property type="match status" value="1"/>
</dbReference>
<dbReference type="GO" id="GO:0003887">
    <property type="term" value="F:DNA-directed DNA polymerase activity"/>
    <property type="evidence" value="ECO:0007669"/>
    <property type="project" value="UniProtKB-KW"/>
</dbReference>
<evidence type="ECO:0000259" key="15">
    <source>
        <dbReference type="SMART" id="SM00482"/>
    </source>
</evidence>
<dbReference type="EC" id="2.7.7.7" evidence="4"/>
<feature type="domain" description="DNA-directed DNA polymerase family A palm" evidence="15">
    <location>
        <begin position="954"/>
        <end position="1227"/>
    </location>
</feature>
<evidence type="ECO:0000256" key="3">
    <source>
        <dbReference type="ARBA" id="ARBA00007705"/>
    </source>
</evidence>
<dbReference type="EMBL" id="GDRN01075172">
    <property type="protein sequence ID" value="JAI63100.1"/>
    <property type="molecule type" value="Transcribed_RNA"/>
</dbReference>